<gene>
    <name evidence="2" type="primary">gspK</name>
    <name evidence="2" type="ORF">PALI_a2569</name>
</gene>
<dbReference type="EMBL" id="AQGU01000027">
    <property type="protein sequence ID" value="MBE0360563.1"/>
    <property type="molecule type" value="Genomic_DNA"/>
</dbReference>
<organism evidence="2 3">
    <name type="scientific">Pseudoalteromonas aliena SW19</name>
    <dbReference type="NCBI Taxonomy" id="1314866"/>
    <lineage>
        <taxon>Bacteria</taxon>
        <taxon>Pseudomonadati</taxon>
        <taxon>Pseudomonadota</taxon>
        <taxon>Gammaproteobacteria</taxon>
        <taxon>Alteromonadales</taxon>
        <taxon>Pseudoalteromonadaceae</taxon>
        <taxon>Pseudoalteromonas</taxon>
    </lineage>
</organism>
<name>A0ABR9E2I4_9GAMM</name>
<protein>
    <submittedName>
        <fullName evidence="2">General secretion pathway protein K</fullName>
    </submittedName>
</protein>
<sequence length="290" mass="32755">MQRGISGIALVQVLLIVAVLSILALYFTQSARNQVHNATLMVDKAQAYVELHNAEANILYALLTEDKNPQSRKQTDNQSNSALIANWNFHDKEFKYNEYVNIALQDLRGLLNLHYPNKQRLTQLLTYSGLNDYDAQLTSQQIIDWQSVDARSDYLPNNVTARHAAIHDISELKHLGLQPKQLNALQDNTTQYKKGLFNPMTAPDSLLNALLSNDVASHVIMLRNAKQLTVNEFAQVTGFYESEDIILYPSNLFKVTLQAHVGDANIKKITYYHLQPNKQLVVNIVAVKAQ</sequence>
<keyword evidence="3" id="KW-1185">Reference proteome</keyword>
<dbReference type="InterPro" id="IPR038072">
    <property type="entry name" value="GspK_central_sf"/>
</dbReference>
<proteinExistence type="predicted"/>
<comment type="caution">
    <text evidence="2">The sequence shown here is derived from an EMBL/GenBank/DDBJ whole genome shotgun (WGS) entry which is preliminary data.</text>
</comment>
<dbReference type="SUPFAM" id="SSF158544">
    <property type="entry name" value="GspK insert domain-like"/>
    <property type="match status" value="1"/>
</dbReference>
<keyword evidence="1" id="KW-0812">Transmembrane</keyword>
<keyword evidence="1" id="KW-1133">Transmembrane helix</keyword>
<evidence type="ECO:0000313" key="2">
    <source>
        <dbReference type="EMBL" id="MBE0360563.1"/>
    </source>
</evidence>
<accession>A0ABR9E2I4</accession>
<evidence type="ECO:0000313" key="3">
    <source>
        <dbReference type="Proteomes" id="UP000648482"/>
    </source>
</evidence>
<reference evidence="2 3" key="1">
    <citation type="submission" date="2015-06" db="EMBL/GenBank/DDBJ databases">
        <title>Genome sequence of Pseudoalteromonas aliena.</title>
        <authorList>
            <person name="Xie B.-B."/>
            <person name="Rong J.-C."/>
            <person name="Qin Q.-L."/>
            <person name="Zhang Y.-Z."/>
        </authorList>
    </citation>
    <scope>NUCLEOTIDE SEQUENCE [LARGE SCALE GENOMIC DNA]</scope>
    <source>
        <strain evidence="2 3">SW19</strain>
    </source>
</reference>
<dbReference type="RefSeq" id="WP_193156209.1">
    <property type="nucleotide sequence ID" value="NZ_AQGU01000027.1"/>
</dbReference>
<evidence type="ECO:0000256" key="1">
    <source>
        <dbReference type="SAM" id="Phobius"/>
    </source>
</evidence>
<dbReference type="Proteomes" id="UP000648482">
    <property type="component" value="Unassembled WGS sequence"/>
</dbReference>
<keyword evidence="1" id="KW-0472">Membrane</keyword>
<feature type="transmembrane region" description="Helical" evidence="1">
    <location>
        <begin position="7"/>
        <end position="27"/>
    </location>
</feature>